<dbReference type="PANTHER" id="PTHR35121">
    <property type="entry name" value="HOMEODOMAIN PROTEIN 8, PUTATIVE-RELATED"/>
    <property type="match status" value="1"/>
</dbReference>
<name>A0A2P2Q7D8_RHIMU</name>
<accession>A0A2P2Q7D8</accession>
<evidence type="ECO:0000313" key="1">
    <source>
        <dbReference type="EMBL" id="MBX62916.1"/>
    </source>
</evidence>
<dbReference type="PANTHER" id="PTHR35121:SF2">
    <property type="entry name" value="SWIM-TYPE DOMAIN-CONTAINING PROTEIN"/>
    <property type="match status" value="1"/>
</dbReference>
<reference evidence="1" key="1">
    <citation type="submission" date="2018-02" db="EMBL/GenBank/DDBJ databases">
        <title>Rhizophora mucronata_Transcriptome.</title>
        <authorList>
            <person name="Meera S.P."/>
            <person name="Sreeshan A."/>
            <person name="Augustine A."/>
        </authorList>
    </citation>
    <scope>NUCLEOTIDE SEQUENCE</scope>
    <source>
        <tissue evidence="1">Leaf</tissue>
    </source>
</reference>
<protein>
    <submittedName>
        <fullName evidence="1">Uncharacterized protein</fullName>
    </submittedName>
</protein>
<proteinExistence type="predicted"/>
<dbReference type="EMBL" id="GGEC01082432">
    <property type="protein sequence ID" value="MBX62916.1"/>
    <property type="molecule type" value="Transcribed_RNA"/>
</dbReference>
<sequence>MAAGAADRLFRYVYEGCLSGGDMGIERRPYHRNCGCALHKIKENCPHTVATCKNVSYRMKKSWSEGCLALAASCHSSPSSSPSLRSLDQIPEGGTNWEFLPMKRKSKHPV</sequence>
<dbReference type="AlphaFoldDB" id="A0A2P2Q7D8"/>
<organism evidence="1">
    <name type="scientific">Rhizophora mucronata</name>
    <name type="common">Asiatic mangrove</name>
    <dbReference type="NCBI Taxonomy" id="61149"/>
    <lineage>
        <taxon>Eukaryota</taxon>
        <taxon>Viridiplantae</taxon>
        <taxon>Streptophyta</taxon>
        <taxon>Embryophyta</taxon>
        <taxon>Tracheophyta</taxon>
        <taxon>Spermatophyta</taxon>
        <taxon>Magnoliopsida</taxon>
        <taxon>eudicotyledons</taxon>
        <taxon>Gunneridae</taxon>
        <taxon>Pentapetalae</taxon>
        <taxon>rosids</taxon>
        <taxon>fabids</taxon>
        <taxon>Malpighiales</taxon>
        <taxon>Rhizophoraceae</taxon>
        <taxon>Rhizophora</taxon>
    </lineage>
</organism>